<evidence type="ECO:0000313" key="4">
    <source>
        <dbReference type="Proteomes" id="UP000693970"/>
    </source>
</evidence>
<dbReference type="Proteomes" id="UP000693970">
    <property type="component" value="Unassembled WGS sequence"/>
</dbReference>
<keyword evidence="2" id="KW-1133">Transmembrane helix</keyword>
<dbReference type="AlphaFoldDB" id="A0A9K3KBS2"/>
<accession>A0A9K3KBS2</accession>
<dbReference type="EMBL" id="JAGRRH010000028">
    <property type="protein sequence ID" value="KAG7340053.1"/>
    <property type="molecule type" value="Genomic_DNA"/>
</dbReference>
<evidence type="ECO:0000256" key="1">
    <source>
        <dbReference type="SAM" id="MobiDB-lite"/>
    </source>
</evidence>
<reference evidence="3" key="2">
    <citation type="submission" date="2021-04" db="EMBL/GenBank/DDBJ databases">
        <authorList>
            <person name="Podell S."/>
        </authorList>
    </citation>
    <scope>NUCLEOTIDE SEQUENCE</scope>
    <source>
        <strain evidence="3">Hildebrandi</strain>
    </source>
</reference>
<evidence type="ECO:0000313" key="3">
    <source>
        <dbReference type="EMBL" id="KAG7340053.1"/>
    </source>
</evidence>
<proteinExistence type="predicted"/>
<comment type="caution">
    <text evidence="3">The sequence shown here is derived from an EMBL/GenBank/DDBJ whole genome shotgun (WGS) entry which is preliminary data.</text>
</comment>
<feature type="transmembrane region" description="Helical" evidence="2">
    <location>
        <begin position="26"/>
        <end position="46"/>
    </location>
</feature>
<keyword evidence="2" id="KW-0812">Transmembrane</keyword>
<protein>
    <recommendedName>
        <fullName evidence="5">HIG1 domain-containing protein</fullName>
    </recommendedName>
</protein>
<keyword evidence="4" id="KW-1185">Reference proteome</keyword>
<reference evidence="3" key="1">
    <citation type="journal article" date="2021" name="Sci. Rep.">
        <title>Diploid genomic architecture of Nitzschia inconspicua, an elite biomass production diatom.</title>
        <authorList>
            <person name="Oliver A."/>
            <person name="Podell S."/>
            <person name="Pinowska A."/>
            <person name="Traller J.C."/>
            <person name="Smith S.R."/>
            <person name="McClure R."/>
            <person name="Beliaev A."/>
            <person name="Bohutskyi P."/>
            <person name="Hill E.A."/>
            <person name="Rabines A."/>
            <person name="Zheng H."/>
            <person name="Allen L.Z."/>
            <person name="Kuo A."/>
            <person name="Grigoriev I.V."/>
            <person name="Allen A.E."/>
            <person name="Hazlebeck D."/>
            <person name="Allen E.E."/>
        </authorList>
    </citation>
    <scope>NUCLEOTIDE SEQUENCE</scope>
    <source>
        <strain evidence="3">Hildebrandi</strain>
    </source>
</reference>
<dbReference type="OrthoDB" id="193041at2759"/>
<feature type="region of interest" description="Disordered" evidence="1">
    <location>
        <begin position="128"/>
        <end position="153"/>
    </location>
</feature>
<gene>
    <name evidence="3" type="ORF">IV203_006457</name>
</gene>
<feature type="transmembrane region" description="Helical" evidence="2">
    <location>
        <begin position="66"/>
        <end position="84"/>
    </location>
</feature>
<evidence type="ECO:0008006" key="5">
    <source>
        <dbReference type="Google" id="ProtNLM"/>
    </source>
</evidence>
<name>A0A9K3KBS2_9STRA</name>
<evidence type="ECO:0000256" key="2">
    <source>
        <dbReference type="SAM" id="Phobius"/>
    </source>
</evidence>
<organism evidence="3 4">
    <name type="scientific">Nitzschia inconspicua</name>
    <dbReference type="NCBI Taxonomy" id="303405"/>
    <lineage>
        <taxon>Eukaryota</taxon>
        <taxon>Sar</taxon>
        <taxon>Stramenopiles</taxon>
        <taxon>Ochrophyta</taxon>
        <taxon>Bacillariophyta</taxon>
        <taxon>Bacillariophyceae</taxon>
        <taxon>Bacillariophycidae</taxon>
        <taxon>Bacillariales</taxon>
        <taxon>Bacillariaceae</taxon>
        <taxon>Nitzschia</taxon>
    </lineage>
</organism>
<sequence length="153" mass="17422">MTRGLYPPESLSEEDVRTLRVVRRDIYTNGIVGGGLGACAGVVMYTGAQWAKKFGFLPNTKLNKNHGMMMVLGSFALGGTNAVVDRDRDIMMDQRQTYEGRRQALMDNRMTRRRTLDNLLKKHHGLSDSHAGRWVNEEEEELQDNDTTKFEKE</sequence>
<keyword evidence="2" id="KW-0472">Membrane</keyword>